<dbReference type="OrthoDB" id="8756642at2"/>
<dbReference type="Proteomes" id="UP000484015">
    <property type="component" value="Unassembled WGS sequence"/>
</dbReference>
<reference evidence="1 2" key="1">
    <citation type="submission" date="2019-11" db="EMBL/GenBank/DDBJ databases">
        <title>Type strains purchased from KCTC, JCM and DSMZ.</title>
        <authorList>
            <person name="Lu H."/>
        </authorList>
    </citation>
    <scope>NUCLEOTIDE SEQUENCE [LARGE SCALE GENOMIC DNA]</scope>
    <source>
        <strain evidence="1 2">KCTC 42409</strain>
    </source>
</reference>
<sequence length="238" mass="25147">MEKLISELHRLYLPVAAAVTPQDWQRHLDGQAPLPLAPADGKVRAAAMAFPFKAGQEEGQHWNRLCDAANELQTRFGLPAPAVSVSGDSGYCLWLSLESPAPASLVQDFVSLLQAAVMPDVDAPPPALPPLPPCLHPATDKWSAFIHPGMGASFADGSGLDVAPPLAGQVGFLEGLHSISAAQFADVLGRLRAGTATEAAPPAPQEAAPGLLLKDATLEDIVRHLHSKNIEPSFRFLK</sequence>
<name>A0A6L6QA90_9BURK</name>
<keyword evidence="2" id="KW-1185">Reference proteome</keyword>
<dbReference type="RefSeq" id="WP_155442442.1">
    <property type="nucleotide sequence ID" value="NZ_WNLA01000037.1"/>
</dbReference>
<proteinExistence type="predicted"/>
<comment type="caution">
    <text evidence="1">The sequence shown here is derived from an EMBL/GenBank/DDBJ whole genome shotgun (WGS) entry which is preliminary data.</text>
</comment>
<evidence type="ECO:0000313" key="2">
    <source>
        <dbReference type="Proteomes" id="UP000484015"/>
    </source>
</evidence>
<organism evidence="1 2">
    <name type="scientific">Pseudoduganella ginsengisoli</name>
    <dbReference type="NCBI Taxonomy" id="1462440"/>
    <lineage>
        <taxon>Bacteria</taxon>
        <taxon>Pseudomonadati</taxon>
        <taxon>Pseudomonadota</taxon>
        <taxon>Betaproteobacteria</taxon>
        <taxon>Burkholderiales</taxon>
        <taxon>Oxalobacteraceae</taxon>
        <taxon>Telluria group</taxon>
        <taxon>Pseudoduganella</taxon>
    </lineage>
</organism>
<dbReference type="EMBL" id="WNLA01000037">
    <property type="protein sequence ID" value="MTW06108.1"/>
    <property type="molecule type" value="Genomic_DNA"/>
</dbReference>
<gene>
    <name evidence="1" type="ORF">GM668_28930</name>
</gene>
<evidence type="ECO:0000313" key="1">
    <source>
        <dbReference type="EMBL" id="MTW06108.1"/>
    </source>
</evidence>
<protein>
    <submittedName>
        <fullName evidence="1">Uncharacterized protein</fullName>
    </submittedName>
</protein>
<accession>A0A6L6QA90</accession>
<dbReference type="AlphaFoldDB" id="A0A6L6QA90"/>